<feature type="domain" description="Poly-beta-hydroxybutyrate polymerase N-terminal" evidence="5">
    <location>
        <begin position="82"/>
        <end position="248"/>
    </location>
</feature>
<keyword evidence="4" id="KW-0012">Acyltransferase</keyword>
<dbReference type="KEGG" id="llp:GH975_07340"/>
<dbReference type="GO" id="GO:0005737">
    <property type="term" value="C:cytoplasm"/>
    <property type="evidence" value="ECO:0007669"/>
    <property type="project" value="UniProtKB-SubCell"/>
</dbReference>
<gene>
    <name evidence="6" type="primary">phaC</name>
    <name evidence="6" type="ORF">GH975_07340</name>
</gene>
<dbReference type="InterPro" id="IPR051321">
    <property type="entry name" value="PHA/PHB_synthase"/>
</dbReference>
<protein>
    <submittedName>
        <fullName evidence="6">Class I poly(R)-hydroxyalkanoic acid synthase</fullName>
    </submittedName>
</protein>
<evidence type="ECO:0000313" key="6">
    <source>
        <dbReference type="EMBL" id="QGG80393.1"/>
    </source>
</evidence>
<name>A0A5Q2QAV9_9GAMM</name>
<evidence type="ECO:0000256" key="4">
    <source>
        <dbReference type="ARBA" id="ARBA00023315"/>
    </source>
</evidence>
<dbReference type="OrthoDB" id="7208816at2"/>
<dbReference type="PANTHER" id="PTHR36837">
    <property type="entry name" value="POLY(3-HYDROXYALKANOATE) POLYMERASE SUBUNIT PHAC"/>
    <property type="match status" value="1"/>
</dbReference>
<evidence type="ECO:0000313" key="7">
    <source>
        <dbReference type="Proteomes" id="UP000388235"/>
    </source>
</evidence>
<evidence type="ECO:0000259" key="5">
    <source>
        <dbReference type="Pfam" id="PF07167"/>
    </source>
</evidence>
<dbReference type="EMBL" id="CP045871">
    <property type="protein sequence ID" value="QGG80393.1"/>
    <property type="molecule type" value="Genomic_DNA"/>
</dbReference>
<reference evidence="6 7" key="1">
    <citation type="submission" date="2019-11" db="EMBL/GenBank/DDBJ databases">
        <authorList>
            <person name="Khan S.A."/>
            <person name="Jeon C.O."/>
            <person name="Chun B.H."/>
        </authorList>
    </citation>
    <scope>NUCLEOTIDE SEQUENCE [LARGE SCALE GENOMIC DNA]</scope>
    <source>
        <strain evidence="6 7">IMCC 1097</strain>
    </source>
</reference>
<keyword evidence="3" id="KW-0808">Transferase</keyword>
<dbReference type="Proteomes" id="UP000388235">
    <property type="component" value="Chromosome"/>
</dbReference>
<dbReference type="InterPro" id="IPR029058">
    <property type="entry name" value="AB_hydrolase_fold"/>
</dbReference>
<dbReference type="GO" id="GO:0016746">
    <property type="term" value="F:acyltransferase activity"/>
    <property type="evidence" value="ECO:0007669"/>
    <property type="project" value="UniProtKB-KW"/>
</dbReference>
<accession>A0A5Q2QAV9</accession>
<dbReference type="InterPro" id="IPR010963">
    <property type="entry name" value="PHA_synth_I"/>
</dbReference>
<dbReference type="GO" id="GO:0042619">
    <property type="term" value="P:poly-hydroxybutyrate biosynthetic process"/>
    <property type="evidence" value="ECO:0007669"/>
    <property type="project" value="InterPro"/>
</dbReference>
<keyword evidence="7" id="KW-1185">Reference proteome</keyword>
<evidence type="ECO:0000256" key="3">
    <source>
        <dbReference type="ARBA" id="ARBA00022679"/>
    </source>
</evidence>
<keyword evidence="2" id="KW-0963">Cytoplasm</keyword>
<dbReference type="PANTHER" id="PTHR36837:SF5">
    <property type="entry name" value="POLY-3-HYDROXYBUTYRATE SYNTHASE"/>
    <property type="match status" value="1"/>
</dbReference>
<proteinExistence type="predicted"/>
<evidence type="ECO:0000256" key="1">
    <source>
        <dbReference type="ARBA" id="ARBA00004496"/>
    </source>
</evidence>
<dbReference type="InterPro" id="IPR010941">
    <property type="entry name" value="PhaC_N"/>
</dbReference>
<dbReference type="Pfam" id="PF07167">
    <property type="entry name" value="PhaC_N"/>
    <property type="match status" value="1"/>
</dbReference>
<sequence length="567" mass="63752">MNAPSNDPNQLFKELTEQTEQMMARLSHPDHLASIEKLTEAWTQLASTQWHDPTQWVENLTQFQRQQMNLWQQMMGLPTETQDRRFKSEHWEDQPVYDFIAQSYLLVSDMMSQWAEAAPVEDKDKEKLQFYTQAYIDAMSPSNFAATNPEVLKEAMESGGQSLLNGWKNLLGDVEKGRITMTDEAAFQVGENLAITPGQVVFKNHLFELIQYTPSTPEVNAKPMLIVPPCINKFYILDLGKGNSFIEYSVAQGNTVFVVSWVNPDASYADTSWSDYVDQGVIKATKIVREIADSKKINAVSWCVGGTLLACAMAVMQSRRDNGIDSATFLTTLLDFSDPGQLGLFLEPDEVDRREAAFRKEGYFSGKSLALGFNLLRSNDLIWSYVVNNYLKGKTPPPFDILYWNSDPTNLPAEMYAFYIRELYLNNKLKDGQLEVCGKSIDLSKVKVPCYFLSALEDHIAPWKATFEGTQLLGGKATFVLGGSGHIAGVINPPHKNKRNYWSDGELGQSADHWLDTAQSHPGSWWTHWSAWVKAQGDSQVAAPETLGSDTYPALYPAPGEYVKVRI</sequence>
<evidence type="ECO:0000256" key="2">
    <source>
        <dbReference type="ARBA" id="ARBA00022490"/>
    </source>
</evidence>
<dbReference type="SUPFAM" id="SSF53474">
    <property type="entry name" value="alpha/beta-Hydrolases"/>
    <property type="match status" value="1"/>
</dbReference>
<dbReference type="RefSeq" id="WP_153713897.1">
    <property type="nucleotide sequence ID" value="NZ_CP045871.1"/>
</dbReference>
<dbReference type="NCBIfam" id="TIGR01838">
    <property type="entry name" value="PHA_synth_I"/>
    <property type="match status" value="1"/>
</dbReference>
<dbReference type="AlphaFoldDB" id="A0A5Q2QAV9"/>
<dbReference type="Gene3D" id="3.40.50.1820">
    <property type="entry name" value="alpha/beta hydrolase"/>
    <property type="match status" value="1"/>
</dbReference>
<comment type="subcellular location">
    <subcellularLocation>
        <location evidence="1">Cytoplasm</location>
    </subcellularLocation>
</comment>
<organism evidence="6 7">
    <name type="scientific">Litorivicinus lipolyticus</name>
    <dbReference type="NCBI Taxonomy" id="418701"/>
    <lineage>
        <taxon>Bacteria</taxon>
        <taxon>Pseudomonadati</taxon>
        <taxon>Pseudomonadota</taxon>
        <taxon>Gammaproteobacteria</taxon>
        <taxon>Oceanospirillales</taxon>
        <taxon>Litorivicinaceae</taxon>
        <taxon>Litorivicinus</taxon>
    </lineage>
</organism>